<keyword evidence="13" id="KW-0472">Membrane</keyword>
<gene>
    <name evidence="15" type="ORF">RCOM_1502830</name>
</gene>
<dbReference type="KEGG" id="rcu:8275445"/>
<dbReference type="UniPathway" id="UPA00545">
    <property type="reaction ID" value="UER00823"/>
</dbReference>
<dbReference type="InterPro" id="IPR012334">
    <property type="entry name" value="Pectin_lyas_fold"/>
</dbReference>
<name>B9RA19_RICCO</name>
<dbReference type="InterPro" id="IPR011050">
    <property type="entry name" value="Pectin_lyase_fold/virulence"/>
</dbReference>
<keyword evidence="5" id="KW-0134">Cell wall</keyword>
<accession>B9RA19</accession>
<evidence type="ECO:0000256" key="6">
    <source>
        <dbReference type="ARBA" id="ARBA00022525"/>
    </source>
</evidence>
<proteinExistence type="inferred from homology"/>
<dbReference type="InterPro" id="IPR033131">
    <property type="entry name" value="Pectinesterase_Asp_AS"/>
</dbReference>
<feature type="transmembrane region" description="Helical" evidence="13">
    <location>
        <begin position="7"/>
        <end position="26"/>
    </location>
</feature>
<comment type="similarity">
    <text evidence="3">Belongs to the pectinesterase family.</text>
</comment>
<dbReference type="PROSITE" id="PS00503">
    <property type="entry name" value="PECTINESTERASE_2"/>
    <property type="match status" value="1"/>
</dbReference>
<keyword evidence="8 12" id="KW-0378">Hydrolase</keyword>
<feature type="domain" description="Pectinesterase catalytic" evidence="14">
    <location>
        <begin position="73"/>
        <end position="357"/>
    </location>
</feature>
<evidence type="ECO:0000256" key="4">
    <source>
        <dbReference type="ARBA" id="ARBA00013229"/>
    </source>
</evidence>
<keyword evidence="9 12" id="KW-0063">Aspartyl esterase</keyword>
<evidence type="ECO:0000256" key="5">
    <source>
        <dbReference type="ARBA" id="ARBA00022512"/>
    </source>
</evidence>
<evidence type="ECO:0000256" key="8">
    <source>
        <dbReference type="ARBA" id="ARBA00022801"/>
    </source>
</evidence>
<evidence type="ECO:0000256" key="13">
    <source>
        <dbReference type="SAM" id="Phobius"/>
    </source>
</evidence>
<sequence length="366" mass="39912">MAKQITYIAIIHYVIAAILLAATTVISDDATPIPAAENQVNSWFQANVKHFSSRKGTLDPALLAAEAAPKRIKVRLDGSGDFKSVTDALKSIPSGNEHRVIVDIGCGVYTEKVTIDRIKPFVTLLGSSKHMPTLQFAGTAKKYGTVYSATLTVEADYFVAANIIIKNTAPRPDGRAGAQAVALRVAGDKAAFYNCRILGFQDTVCDDKGRHFFKDCYIEGTVDFIFGSGKSLYLKTHLNVIKEKFMTVITAQAKHTSSEDSGFSFVHSSITGDATDAYLGRAWMEMPEVVFSYSKMSKVVIPAGWSNYNHPEREKNILFAEYKCSGPGANPSGRVKFSKQLSDSAAKRFISLGYIQGSKWLLPPPS</sequence>
<comment type="pathway">
    <text evidence="2 12">Glycan metabolism; pectin degradation; 2-dehydro-3-deoxy-D-gluconate from pectin: step 1/5.</text>
</comment>
<dbReference type="EMBL" id="EQ973773">
    <property type="protein sequence ID" value="EEF51646.1"/>
    <property type="molecule type" value="Genomic_DNA"/>
</dbReference>
<evidence type="ECO:0000313" key="15">
    <source>
        <dbReference type="EMBL" id="EEF51646.1"/>
    </source>
</evidence>
<dbReference type="PANTHER" id="PTHR31321:SF87">
    <property type="entry name" value="PECTINESTERASE 63-RELATED"/>
    <property type="match status" value="1"/>
</dbReference>
<feature type="active site" evidence="11">
    <location>
        <position position="223"/>
    </location>
</feature>
<dbReference type="SUPFAM" id="SSF51126">
    <property type="entry name" value="Pectin lyase-like"/>
    <property type="match status" value="1"/>
</dbReference>
<dbReference type="Gene3D" id="2.160.20.10">
    <property type="entry name" value="Single-stranded right-handed beta-helix, Pectin lyase-like"/>
    <property type="match status" value="1"/>
</dbReference>
<evidence type="ECO:0000256" key="1">
    <source>
        <dbReference type="ARBA" id="ARBA00004191"/>
    </source>
</evidence>
<dbReference type="FunFam" id="2.160.20.10:FF:000008">
    <property type="entry name" value="Pectinesterase"/>
    <property type="match status" value="1"/>
</dbReference>
<dbReference type="GO" id="GO:0030599">
    <property type="term" value="F:pectinesterase activity"/>
    <property type="evidence" value="ECO:0000318"/>
    <property type="project" value="GO_Central"/>
</dbReference>
<evidence type="ECO:0000256" key="10">
    <source>
        <dbReference type="ARBA" id="ARBA00047928"/>
    </source>
</evidence>
<evidence type="ECO:0000256" key="2">
    <source>
        <dbReference type="ARBA" id="ARBA00005184"/>
    </source>
</evidence>
<evidence type="ECO:0000259" key="14">
    <source>
        <dbReference type="Pfam" id="PF01095"/>
    </source>
</evidence>
<dbReference type="GO" id="GO:0045490">
    <property type="term" value="P:pectin catabolic process"/>
    <property type="evidence" value="ECO:0000318"/>
    <property type="project" value="GO_Central"/>
</dbReference>
<dbReference type="PANTHER" id="PTHR31321">
    <property type="entry name" value="ACYL-COA THIOESTER HYDROLASE YBHC-RELATED"/>
    <property type="match status" value="1"/>
</dbReference>
<evidence type="ECO:0000256" key="11">
    <source>
        <dbReference type="PROSITE-ProRule" id="PRU10040"/>
    </source>
</evidence>
<protein>
    <recommendedName>
        <fullName evidence="4 12">Pectinesterase</fullName>
        <ecNumber evidence="4 12">3.1.1.11</ecNumber>
    </recommendedName>
</protein>
<dbReference type="Pfam" id="PF01095">
    <property type="entry name" value="Pectinesterase"/>
    <property type="match status" value="1"/>
</dbReference>
<keyword evidence="13" id="KW-0812">Transmembrane</keyword>
<evidence type="ECO:0000256" key="9">
    <source>
        <dbReference type="ARBA" id="ARBA00023085"/>
    </source>
</evidence>
<comment type="catalytic activity">
    <reaction evidence="10 12">
        <text>[(1-&gt;4)-alpha-D-galacturonosyl methyl ester](n) + n H2O = [(1-&gt;4)-alpha-D-galacturonosyl](n) + n methanol + n H(+)</text>
        <dbReference type="Rhea" id="RHEA:22380"/>
        <dbReference type="Rhea" id="RHEA-COMP:14570"/>
        <dbReference type="Rhea" id="RHEA-COMP:14573"/>
        <dbReference type="ChEBI" id="CHEBI:15377"/>
        <dbReference type="ChEBI" id="CHEBI:15378"/>
        <dbReference type="ChEBI" id="CHEBI:17790"/>
        <dbReference type="ChEBI" id="CHEBI:140522"/>
        <dbReference type="ChEBI" id="CHEBI:140523"/>
        <dbReference type="EC" id="3.1.1.11"/>
    </reaction>
</comment>
<organism evidence="15 16">
    <name type="scientific">Ricinus communis</name>
    <name type="common">Castor bean</name>
    <dbReference type="NCBI Taxonomy" id="3988"/>
    <lineage>
        <taxon>Eukaryota</taxon>
        <taxon>Viridiplantae</taxon>
        <taxon>Streptophyta</taxon>
        <taxon>Embryophyta</taxon>
        <taxon>Tracheophyta</taxon>
        <taxon>Spermatophyta</taxon>
        <taxon>Magnoliopsida</taxon>
        <taxon>eudicotyledons</taxon>
        <taxon>Gunneridae</taxon>
        <taxon>Pentapetalae</taxon>
        <taxon>rosids</taxon>
        <taxon>fabids</taxon>
        <taxon>Malpighiales</taxon>
        <taxon>Euphorbiaceae</taxon>
        <taxon>Acalyphoideae</taxon>
        <taxon>Acalypheae</taxon>
        <taxon>Ricinus</taxon>
    </lineage>
</organism>
<evidence type="ECO:0000256" key="7">
    <source>
        <dbReference type="ARBA" id="ARBA00022729"/>
    </source>
</evidence>
<dbReference type="EC" id="3.1.1.11" evidence="4 12"/>
<reference evidence="16" key="1">
    <citation type="journal article" date="2010" name="Nat. Biotechnol.">
        <title>Draft genome sequence of the oilseed species Ricinus communis.</title>
        <authorList>
            <person name="Chan A.P."/>
            <person name="Crabtree J."/>
            <person name="Zhao Q."/>
            <person name="Lorenzi H."/>
            <person name="Orvis J."/>
            <person name="Puiu D."/>
            <person name="Melake-Berhan A."/>
            <person name="Jones K.M."/>
            <person name="Redman J."/>
            <person name="Chen G."/>
            <person name="Cahoon E.B."/>
            <person name="Gedil M."/>
            <person name="Stanke M."/>
            <person name="Haas B.J."/>
            <person name="Wortman J.R."/>
            <person name="Fraser-Liggett C.M."/>
            <person name="Ravel J."/>
            <person name="Rabinowicz P.D."/>
        </authorList>
    </citation>
    <scope>NUCLEOTIDE SEQUENCE [LARGE SCALE GENOMIC DNA]</scope>
    <source>
        <strain evidence="16">cv. Hale</strain>
    </source>
</reference>
<dbReference type="OrthoDB" id="845195at2759"/>
<keyword evidence="7" id="KW-0732">Signal</keyword>
<dbReference type="STRING" id="3988.B9RA19"/>
<dbReference type="GO" id="GO:0042545">
    <property type="term" value="P:cell wall modification"/>
    <property type="evidence" value="ECO:0007669"/>
    <property type="project" value="UniProtKB-UniRule"/>
</dbReference>
<dbReference type="InterPro" id="IPR000070">
    <property type="entry name" value="Pectinesterase_cat"/>
</dbReference>
<dbReference type="Proteomes" id="UP000008311">
    <property type="component" value="Unassembled WGS sequence"/>
</dbReference>
<dbReference type="AlphaFoldDB" id="B9RA19"/>
<keyword evidence="13" id="KW-1133">Transmembrane helix</keyword>
<evidence type="ECO:0000256" key="3">
    <source>
        <dbReference type="ARBA" id="ARBA00008891"/>
    </source>
</evidence>
<keyword evidence="6" id="KW-0964">Secreted</keyword>
<evidence type="ECO:0000313" key="16">
    <source>
        <dbReference type="Proteomes" id="UP000008311"/>
    </source>
</evidence>
<comment type="subcellular location">
    <subcellularLocation>
        <location evidence="1">Secreted</location>
        <location evidence="1">Cell wall</location>
    </subcellularLocation>
</comment>
<keyword evidence="16" id="KW-1185">Reference proteome</keyword>
<dbReference type="FunCoup" id="B9RA19">
    <property type="interactions" value="130"/>
</dbReference>
<dbReference type="InParanoid" id="B9RA19"/>
<dbReference type="eggNOG" id="ENOG502R3C8">
    <property type="taxonomic scope" value="Eukaryota"/>
</dbReference>
<evidence type="ECO:0000256" key="12">
    <source>
        <dbReference type="RuleBase" id="RU000589"/>
    </source>
</evidence>